<keyword evidence="9 19" id="KW-0274">FAD</keyword>
<dbReference type="FunFam" id="3.10.20.30:FF:000012">
    <property type="entry name" value="Xanthine dehydrogenase/oxidase"/>
    <property type="match status" value="1"/>
</dbReference>
<evidence type="ECO:0000256" key="20">
    <source>
        <dbReference type="PIRSR" id="PIRSR000127-3"/>
    </source>
</evidence>
<comment type="cofactor">
    <cofactor evidence="1 19">
        <name>FAD</name>
        <dbReference type="ChEBI" id="CHEBI:57692"/>
    </cofactor>
</comment>
<dbReference type="CDD" id="cd00207">
    <property type="entry name" value="fer2"/>
    <property type="match status" value="1"/>
</dbReference>
<feature type="binding site" evidence="20">
    <location>
        <position position="46"/>
    </location>
    <ligand>
        <name>[2Fe-2S] cluster</name>
        <dbReference type="ChEBI" id="CHEBI:190135"/>
        <label>1</label>
    </ligand>
</feature>
<dbReference type="PROSITE" id="PS00197">
    <property type="entry name" value="2FE2S_FER_1"/>
    <property type="match status" value="1"/>
</dbReference>
<keyword evidence="14" id="KW-0576">Peroxisome</keyword>
<comment type="subcellular location">
    <subcellularLocation>
        <location evidence="2">Peroxisome</location>
    </subcellularLocation>
</comment>
<dbReference type="SUPFAM" id="SSF54665">
    <property type="entry name" value="CO dehydrogenase molybdoprotein N-domain-like"/>
    <property type="match status" value="1"/>
</dbReference>
<dbReference type="FunFam" id="3.30.365.10:FF:000008">
    <property type="entry name" value="Aldehyde oxidase1"/>
    <property type="match status" value="1"/>
</dbReference>
<dbReference type="InterPro" id="IPR036683">
    <property type="entry name" value="CO_DH_flav_C_dom_sf"/>
</dbReference>
<dbReference type="InterPro" id="IPR016169">
    <property type="entry name" value="FAD-bd_PCMH_sub2"/>
</dbReference>
<dbReference type="GO" id="GO:0051537">
    <property type="term" value="F:2 iron, 2 sulfur cluster binding"/>
    <property type="evidence" value="ECO:0007669"/>
    <property type="project" value="UniProtKB-KW"/>
</dbReference>
<dbReference type="InterPro" id="IPR016208">
    <property type="entry name" value="Ald_Oxase/xanthine_DH-like"/>
</dbReference>
<dbReference type="InterPro" id="IPR006058">
    <property type="entry name" value="2Fe2S_fd_BS"/>
</dbReference>
<reference evidence="23" key="1">
    <citation type="submission" date="2022-01" db="EMBL/GenBank/DDBJ databases">
        <authorList>
            <person name="King R."/>
        </authorList>
    </citation>
    <scope>NUCLEOTIDE SEQUENCE</scope>
</reference>
<dbReference type="GO" id="GO:0050302">
    <property type="term" value="F:indole-3-acetaldehyde oxidase activity"/>
    <property type="evidence" value="ECO:0007669"/>
    <property type="project" value="UniProtKB-EC"/>
</dbReference>
<dbReference type="GO" id="GO:0071949">
    <property type="term" value="F:FAD binding"/>
    <property type="evidence" value="ECO:0007669"/>
    <property type="project" value="InterPro"/>
</dbReference>
<dbReference type="SMART" id="SM01008">
    <property type="entry name" value="Ald_Xan_dh_C"/>
    <property type="match status" value="1"/>
</dbReference>
<dbReference type="FunFam" id="3.30.390.50:FF:000003">
    <property type="entry name" value="Aldehyde oxidase1"/>
    <property type="match status" value="1"/>
</dbReference>
<dbReference type="Pfam" id="PF01315">
    <property type="entry name" value="Ald_Xan_dh_C"/>
    <property type="match status" value="1"/>
</dbReference>
<evidence type="ECO:0000313" key="24">
    <source>
        <dbReference type="Proteomes" id="UP001153636"/>
    </source>
</evidence>
<evidence type="ECO:0000256" key="18">
    <source>
        <dbReference type="PIRSR" id="PIRSR000127-1"/>
    </source>
</evidence>
<comment type="cofactor">
    <cofactor evidence="15">
        <name>[2Fe-2S] cluster</name>
        <dbReference type="ChEBI" id="CHEBI:190135"/>
    </cofactor>
</comment>
<proteinExistence type="inferred from homology"/>
<gene>
    <name evidence="23" type="ORF">PSYICH_LOCUS2280</name>
</gene>
<dbReference type="InterPro" id="IPR000674">
    <property type="entry name" value="Ald_Oxase/Xan_DH_a/b"/>
</dbReference>
<evidence type="ECO:0000256" key="15">
    <source>
        <dbReference type="ARBA" id="ARBA00034078"/>
    </source>
</evidence>
<dbReference type="Pfam" id="PF02738">
    <property type="entry name" value="MoCoBD_1"/>
    <property type="match status" value="1"/>
</dbReference>
<comment type="cofactor">
    <cofactor evidence="20">
        <name>Mo-molybdopterin</name>
        <dbReference type="ChEBI" id="CHEBI:71302"/>
    </cofactor>
    <text evidence="20">Binds 1 Mo-molybdopterin (Mo-MPT) cofactor per subunit.</text>
</comment>
<feature type="binding site" evidence="20">
    <location>
        <position position="51"/>
    </location>
    <ligand>
        <name>[2Fe-2S] cluster</name>
        <dbReference type="ChEBI" id="CHEBI:190135"/>
        <label>1</label>
    </ligand>
</feature>
<dbReference type="OrthoDB" id="8300278at2759"/>
<dbReference type="Proteomes" id="UP001153636">
    <property type="component" value="Chromosome 10"/>
</dbReference>
<evidence type="ECO:0000256" key="17">
    <source>
        <dbReference type="ARBA" id="ARBA00072265"/>
    </source>
</evidence>
<feature type="domain" description="2Fe-2S ferredoxin-type" evidence="21">
    <location>
        <begin position="5"/>
        <end position="92"/>
    </location>
</feature>
<evidence type="ECO:0000256" key="8">
    <source>
        <dbReference type="ARBA" id="ARBA00022723"/>
    </source>
</evidence>
<dbReference type="AlphaFoldDB" id="A0A9P0CKE7"/>
<dbReference type="PANTHER" id="PTHR11908">
    <property type="entry name" value="XANTHINE DEHYDROGENASE"/>
    <property type="match status" value="1"/>
</dbReference>
<feature type="domain" description="FAD-binding PCMH-type" evidence="22">
    <location>
        <begin position="198"/>
        <end position="378"/>
    </location>
</feature>
<evidence type="ECO:0000256" key="3">
    <source>
        <dbReference type="ARBA" id="ARBA00006849"/>
    </source>
</evidence>
<dbReference type="Gene3D" id="3.90.1170.50">
    <property type="entry name" value="Aldehyde oxidase/xanthine dehydrogenase, a/b hammerhead"/>
    <property type="match status" value="1"/>
</dbReference>
<keyword evidence="24" id="KW-1185">Reference proteome</keyword>
<comment type="similarity">
    <text evidence="3">Belongs to the xanthine dehydrogenase family.</text>
</comment>
<dbReference type="SUPFAM" id="SSF56003">
    <property type="entry name" value="Molybdenum cofactor-binding domain"/>
    <property type="match status" value="1"/>
</dbReference>
<dbReference type="SUPFAM" id="SSF55447">
    <property type="entry name" value="CO dehydrogenase flavoprotein C-terminal domain-like"/>
    <property type="match status" value="1"/>
</dbReference>
<evidence type="ECO:0000259" key="21">
    <source>
        <dbReference type="PROSITE" id="PS51085"/>
    </source>
</evidence>
<comment type="subunit">
    <text evidence="4">Homodimer.</text>
</comment>
<dbReference type="InterPro" id="IPR037165">
    <property type="entry name" value="AldOxase/xan_DH_Mopterin-bd_sf"/>
</dbReference>
<dbReference type="GO" id="GO:0005777">
    <property type="term" value="C:peroxisome"/>
    <property type="evidence" value="ECO:0007669"/>
    <property type="project" value="UniProtKB-SubCell"/>
</dbReference>
<evidence type="ECO:0000256" key="5">
    <source>
        <dbReference type="ARBA" id="ARBA00022505"/>
    </source>
</evidence>
<dbReference type="PANTHER" id="PTHR11908:SF132">
    <property type="entry name" value="ALDEHYDE OXIDASE 1-RELATED"/>
    <property type="match status" value="1"/>
</dbReference>
<feature type="binding site" evidence="19">
    <location>
        <position position="386"/>
    </location>
    <ligand>
        <name>FAD</name>
        <dbReference type="ChEBI" id="CHEBI:57692"/>
    </ligand>
</feature>
<evidence type="ECO:0000313" key="23">
    <source>
        <dbReference type="EMBL" id="CAH1100764.1"/>
    </source>
</evidence>
<dbReference type="Gene3D" id="3.10.20.30">
    <property type="match status" value="1"/>
</dbReference>
<dbReference type="SUPFAM" id="SSF47741">
    <property type="entry name" value="CO dehydrogenase ISP C-domain like"/>
    <property type="match status" value="1"/>
</dbReference>
<protein>
    <recommendedName>
        <fullName evidence="17">Indole-3-acetaldehyde oxidase</fullName>
    </recommendedName>
</protein>
<dbReference type="InterPro" id="IPR002888">
    <property type="entry name" value="2Fe-2S-bd"/>
</dbReference>
<dbReference type="Pfam" id="PF01799">
    <property type="entry name" value="Fer2_2"/>
    <property type="match status" value="1"/>
</dbReference>
<dbReference type="InterPro" id="IPR002346">
    <property type="entry name" value="Mopterin_DH_FAD-bd"/>
</dbReference>
<dbReference type="InterPro" id="IPR036010">
    <property type="entry name" value="2Fe-2S_ferredoxin-like_sf"/>
</dbReference>
<feature type="binding site" evidence="20">
    <location>
        <position position="1019"/>
    </location>
    <ligand>
        <name>Mo-molybdopterin</name>
        <dbReference type="ChEBI" id="CHEBI:71302"/>
    </ligand>
    <ligandPart>
        <name>Mo</name>
        <dbReference type="ChEBI" id="CHEBI:28685"/>
    </ligandPart>
</feature>
<organism evidence="23 24">
    <name type="scientific">Psylliodes chrysocephalus</name>
    <dbReference type="NCBI Taxonomy" id="3402493"/>
    <lineage>
        <taxon>Eukaryota</taxon>
        <taxon>Metazoa</taxon>
        <taxon>Ecdysozoa</taxon>
        <taxon>Arthropoda</taxon>
        <taxon>Hexapoda</taxon>
        <taxon>Insecta</taxon>
        <taxon>Pterygota</taxon>
        <taxon>Neoptera</taxon>
        <taxon>Endopterygota</taxon>
        <taxon>Coleoptera</taxon>
        <taxon>Polyphaga</taxon>
        <taxon>Cucujiformia</taxon>
        <taxon>Chrysomeloidea</taxon>
        <taxon>Chrysomelidae</taxon>
        <taxon>Galerucinae</taxon>
        <taxon>Alticini</taxon>
        <taxon>Psylliodes</taxon>
    </lineage>
</organism>
<evidence type="ECO:0000256" key="19">
    <source>
        <dbReference type="PIRSR" id="PIRSR000127-2"/>
    </source>
</evidence>
<feature type="binding site" evidence="20">
    <location>
        <position position="150"/>
    </location>
    <ligand>
        <name>[2Fe-2S] cluster</name>
        <dbReference type="ChEBI" id="CHEBI:190135"/>
        <label>2</label>
    </ligand>
</feature>
<dbReference type="Gene3D" id="3.30.365.10">
    <property type="entry name" value="Aldehyde oxidase/xanthine dehydrogenase, molybdopterin binding domain"/>
    <property type="match status" value="4"/>
</dbReference>
<dbReference type="PIRSF" id="PIRSF000127">
    <property type="entry name" value="Xanthine_DH"/>
    <property type="match status" value="1"/>
</dbReference>
<dbReference type="SMART" id="SM01092">
    <property type="entry name" value="CO_deh_flav_C"/>
    <property type="match status" value="1"/>
</dbReference>
<dbReference type="Pfam" id="PF00941">
    <property type="entry name" value="FAD_binding_5"/>
    <property type="match status" value="1"/>
</dbReference>
<evidence type="ECO:0000256" key="13">
    <source>
        <dbReference type="ARBA" id="ARBA00023027"/>
    </source>
</evidence>
<evidence type="ECO:0000256" key="14">
    <source>
        <dbReference type="ARBA" id="ARBA00023140"/>
    </source>
</evidence>
<keyword evidence="5 20" id="KW-0500">Molybdenum</keyword>
<dbReference type="InterPro" id="IPR012675">
    <property type="entry name" value="Beta-grasp_dom_sf"/>
</dbReference>
<comment type="catalytic activity">
    <reaction evidence="16">
        <text>indole-3-acetaldehyde + O2 + H2O = (indol-3-yl)acetate + H2O2 + H(+)</text>
        <dbReference type="Rhea" id="RHEA:16277"/>
        <dbReference type="ChEBI" id="CHEBI:15377"/>
        <dbReference type="ChEBI" id="CHEBI:15378"/>
        <dbReference type="ChEBI" id="CHEBI:15379"/>
        <dbReference type="ChEBI" id="CHEBI:16240"/>
        <dbReference type="ChEBI" id="CHEBI:18086"/>
        <dbReference type="ChEBI" id="CHEBI:30854"/>
        <dbReference type="EC" id="1.2.3.7"/>
    </reaction>
</comment>
<comment type="cofactor">
    <cofactor evidence="20">
        <name>[2Fe-2S] cluster</name>
        <dbReference type="ChEBI" id="CHEBI:190135"/>
    </cofactor>
    <text evidence="20">Binds 2 [2Fe-2S] clusters.</text>
</comment>
<dbReference type="Gene3D" id="3.30.465.10">
    <property type="match status" value="1"/>
</dbReference>
<feature type="binding site" evidence="19">
    <location>
        <begin position="312"/>
        <end position="316"/>
    </location>
    <ligand>
        <name>FAD</name>
        <dbReference type="ChEBI" id="CHEBI:57692"/>
    </ligand>
</feature>
<keyword evidence="11 20" id="KW-0408">Iron</keyword>
<feature type="active site" description="Proton acceptor" evidence="18">
    <location>
        <position position="1192"/>
    </location>
</feature>
<dbReference type="InterPro" id="IPR001041">
    <property type="entry name" value="2Fe-2S_ferredoxin-type"/>
</dbReference>
<evidence type="ECO:0000256" key="16">
    <source>
        <dbReference type="ARBA" id="ARBA00052415"/>
    </source>
</evidence>
<evidence type="ECO:0000256" key="10">
    <source>
        <dbReference type="ARBA" id="ARBA00023002"/>
    </source>
</evidence>
<dbReference type="FunFam" id="3.30.465.10:FF:000013">
    <property type="entry name" value="Aldehyde oxidase"/>
    <property type="match status" value="1"/>
</dbReference>
<keyword evidence="6" id="KW-0285">Flavoprotein</keyword>
<dbReference type="PROSITE" id="PS51085">
    <property type="entry name" value="2FE2S_FER_2"/>
    <property type="match status" value="1"/>
</dbReference>
<dbReference type="Gene3D" id="3.30.390.50">
    <property type="entry name" value="CO dehydrogenase flavoprotein, C-terminal domain"/>
    <property type="match status" value="1"/>
</dbReference>
<evidence type="ECO:0000256" key="6">
    <source>
        <dbReference type="ARBA" id="ARBA00022630"/>
    </source>
</evidence>
<feature type="binding site" evidence="20">
    <location>
        <position position="54"/>
    </location>
    <ligand>
        <name>[2Fe-2S] cluster</name>
        <dbReference type="ChEBI" id="CHEBI:190135"/>
        <label>1</label>
    </ligand>
</feature>
<dbReference type="Pfam" id="PF00111">
    <property type="entry name" value="Fer2"/>
    <property type="match status" value="1"/>
</dbReference>
<evidence type="ECO:0000259" key="22">
    <source>
        <dbReference type="PROSITE" id="PS51387"/>
    </source>
</evidence>
<dbReference type="InterPro" id="IPR046867">
    <property type="entry name" value="AldOxase/xan_DH_MoCoBD2"/>
</dbReference>
<evidence type="ECO:0000256" key="1">
    <source>
        <dbReference type="ARBA" id="ARBA00001974"/>
    </source>
</evidence>
<evidence type="ECO:0000256" key="12">
    <source>
        <dbReference type="ARBA" id="ARBA00023014"/>
    </source>
</evidence>
<dbReference type="FunFam" id="3.90.1170.50:FF:000003">
    <property type="entry name" value="Aldehyde oxidase"/>
    <property type="match status" value="1"/>
</dbReference>
<feature type="binding site" evidence="20">
    <location>
        <position position="866"/>
    </location>
    <ligand>
        <name>Mo-molybdopterin</name>
        <dbReference type="ChEBI" id="CHEBI:71302"/>
    </ligand>
    <ligandPart>
        <name>Mo</name>
        <dbReference type="ChEBI" id="CHEBI:28685"/>
    </ligandPart>
</feature>
<dbReference type="PROSITE" id="PS51387">
    <property type="entry name" value="FAD_PCMH"/>
    <property type="match status" value="1"/>
</dbReference>
<dbReference type="InterPro" id="IPR036856">
    <property type="entry name" value="Ald_Oxase/Xan_DH_a/b_sf"/>
</dbReference>
<sequence length="1249" mass="137306">MSVKNEITLFVGSEKYSVNLNDVGPTTTLNTFLREIAHLKGTKKMCEEGGCGACTVAVEKTVDGQKQVFSVNSCLVSILSCDGWKIQTVESIGNPLIGYHKIQEVLCDNNGTQCGFCSAGMVMNMYALQQSGPVTQKQIENSFGGNLCRCTGYRPILHGFKTLASDADKDINDIEDIKLCPNKGGKTCCKNIKKNYVLKFEDSQWTKVNTLAELLKALNNVPKSYMLVSGNTARGVFKTNTDRDAYIDIQDVAELISYKMDSNTLTLGANVNMTQLMEICKENSSKPNFSYLTTINEHLDLIATVQIRNIGSLAGNLMMKYQYNEFQSDVFLLLETFNALLTIVDVSGKEQTVSPHAFLKVDMTKKVITKIVLKCLDDTYTYATYKIMPRTQNAHAIVNAGFLVKIENDLVKTANIVYGAINKGFVHASKTEKILIGKKLYDDTTLQAIFDSLNTELVPDHVLPDPSITFRKGIAISLFYKFVLKTCPSAQVADRFKSGGTLLERPVSKGSQEYGTIEKEWPLTQPITKLEALAQTSGQAQYIMDTPALPNEVYAAFVTAGVVPGSKILTIDPSNALKLDGVLAYYDKNDIPGVNTFTPADVGWFAMQEELFCSGTVQYYHQPIGIIVAKDQNLARRAASLVYITYDTPSVKPYINIKDVVNDNVESRINLLSTVLPTKKGKNTSKSISGEFYVGSQYHFHMELQCCKVVPTEDGFDMFPSSQWMDANQLAASAVLGIPANKINVKVRRLGGGFGGKMFRNAMVSSAAALAAQKLRVPVTMTLPFEDNVNIVGKRYPFYMKYNVDVDNQGVIQYLKASLYSDLGVGGNEPINTFLLTGIESGYDISAWEFTTNTVKTDTPANCYARAPGTLEGVAGIECIMEEIAYTLGLEPIDVKLANTSATYPQIPKHLTALQKWADVDKRRKGVVAFNKANRWMKQGLAIVPLKWVLEVGANYTVLVSVFHGDGSVAISHGGIEMGQGINTKVAQVCAYKFGIALDQVSIKPSYSFVAPNSTPTGGSLTSEAVCYAVIKACDTILKRMKPIKEKMTNPTWVDVVKQCFGANIQLAATGYYWGEAPGIQKYDIFGVCATTVQVDILTGKYQILQVDIIEDLGESMSPLIDIGQIEGAFVMGLGYYTTEELVYDEEGQLMTNRSWFYKPPGAKDIPINFRIKFTENSKNAVGVLKSKAVAEPPMCLSVAVPLAIRNALASARQEADSKSSKWVQFDGPTTVEKTFMYSLNDFKQYVLK</sequence>
<feature type="binding site" evidence="20">
    <location>
        <position position="117"/>
    </location>
    <ligand>
        <name>[2Fe-2S] cluster</name>
        <dbReference type="ChEBI" id="CHEBI:190135"/>
        <label>2</label>
    </ligand>
</feature>
<dbReference type="SUPFAM" id="SSF54292">
    <property type="entry name" value="2Fe-2S ferredoxin-like"/>
    <property type="match status" value="1"/>
</dbReference>
<dbReference type="EMBL" id="OV651822">
    <property type="protein sequence ID" value="CAH1100764.1"/>
    <property type="molecule type" value="Genomic_DNA"/>
</dbReference>
<dbReference type="Gene3D" id="1.10.150.120">
    <property type="entry name" value="[2Fe-2S]-binding domain"/>
    <property type="match status" value="1"/>
</dbReference>
<evidence type="ECO:0000256" key="2">
    <source>
        <dbReference type="ARBA" id="ARBA00004275"/>
    </source>
</evidence>
<dbReference type="SUPFAM" id="SSF56176">
    <property type="entry name" value="FAD-binding/transporter-associated domain-like"/>
    <property type="match status" value="1"/>
</dbReference>
<feature type="binding site" evidence="20">
    <location>
        <position position="114"/>
    </location>
    <ligand>
        <name>[2Fe-2S] cluster</name>
        <dbReference type="ChEBI" id="CHEBI:190135"/>
        <label>2</label>
    </ligand>
</feature>
<dbReference type="InterPro" id="IPR036318">
    <property type="entry name" value="FAD-bd_PCMH-like_sf"/>
</dbReference>
<dbReference type="FunFam" id="3.30.365.10:FF:000001">
    <property type="entry name" value="Xanthine dehydrogenase oxidase"/>
    <property type="match status" value="1"/>
</dbReference>
<dbReference type="InterPro" id="IPR016166">
    <property type="entry name" value="FAD-bd_PCMH"/>
</dbReference>
<dbReference type="InterPro" id="IPR036884">
    <property type="entry name" value="2Fe-2S-bd_dom_sf"/>
</dbReference>
<keyword evidence="7 20" id="KW-0001">2Fe-2S</keyword>
<dbReference type="InterPro" id="IPR005107">
    <property type="entry name" value="CO_DH_flav_C"/>
</dbReference>
<keyword evidence="8 20" id="KW-0479">Metal-binding</keyword>
<dbReference type="GO" id="GO:0005506">
    <property type="term" value="F:iron ion binding"/>
    <property type="evidence" value="ECO:0007669"/>
    <property type="project" value="InterPro"/>
</dbReference>
<evidence type="ECO:0000256" key="4">
    <source>
        <dbReference type="ARBA" id="ARBA00011738"/>
    </source>
</evidence>
<name>A0A9P0CKE7_9CUCU</name>
<feature type="binding site" evidence="20">
    <location>
        <position position="754"/>
    </location>
    <ligand>
        <name>Mo-molybdopterin</name>
        <dbReference type="ChEBI" id="CHEBI:71302"/>
    </ligand>
    <ligandPart>
        <name>Mo</name>
        <dbReference type="ChEBI" id="CHEBI:28685"/>
    </ligandPart>
</feature>
<evidence type="ECO:0000256" key="11">
    <source>
        <dbReference type="ARBA" id="ARBA00023004"/>
    </source>
</evidence>
<evidence type="ECO:0000256" key="7">
    <source>
        <dbReference type="ARBA" id="ARBA00022714"/>
    </source>
</evidence>
<keyword evidence="13" id="KW-0520">NAD</keyword>
<evidence type="ECO:0000256" key="9">
    <source>
        <dbReference type="ARBA" id="ARBA00022827"/>
    </source>
</evidence>
<dbReference type="Pfam" id="PF20256">
    <property type="entry name" value="MoCoBD_2"/>
    <property type="match status" value="1"/>
</dbReference>
<feature type="binding site" evidence="20">
    <location>
        <position position="723"/>
    </location>
    <ligand>
        <name>Mo-molybdopterin</name>
        <dbReference type="ChEBI" id="CHEBI:71302"/>
    </ligand>
    <ligandPart>
        <name>Mo</name>
        <dbReference type="ChEBI" id="CHEBI:28685"/>
    </ligandPart>
</feature>
<keyword evidence="12 20" id="KW-0411">Iron-sulfur</keyword>
<feature type="binding site" evidence="20">
    <location>
        <position position="74"/>
    </location>
    <ligand>
        <name>[2Fe-2S] cluster</name>
        <dbReference type="ChEBI" id="CHEBI:190135"/>
        <label>1</label>
    </ligand>
</feature>
<dbReference type="InterPro" id="IPR008274">
    <property type="entry name" value="AldOxase/xan_DH_MoCoBD1"/>
</dbReference>
<keyword evidence="10" id="KW-0560">Oxidoreductase</keyword>
<accession>A0A9P0CKE7</accession>
<dbReference type="Pfam" id="PF03450">
    <property type="entry name" value="CO_deh_flav_C"/>
    <property type="match status" value="1"/>
</dbReference>
<feature type="binding site" evidence="20">
    <location>
        <position position="148"/>
    </location>
    <ligand>
        <name>[2Fe-2S] cluster</name>
        <dbReference type="ChEBI" id="CHEBI:190135"/>
        <label>2</label>
    </ligand>
</feature>